<evidence type="ECO:0000313" key="5">
    <source>
        <dbReference type="Proteomes" id="UP000640725"/>
    </source>
</evidence>
<organism evidence="4 5">
    <name type="scientific">Planktothrix mougeotii LEGE 06226</name>
    <dbReference type="NCBI Taxonomy" id="1828728"/>
    <lineage>
        <taxon>Bacteria</taxon>
        <taxon>Bacillati</taxon>
        <taxon>Cyanobacteriota</taxon>
        <taxon>Cyanophyceae</taxon>
        <taxon>Oscillatoriophycideae</taxon>
        <taxon>Oscillatoriales</taxon>
        <taxon>Microcoleaceae</taxon>
        <taxon>Planktothrix</taxon>
    </lineage>
</organism>
<feature type="domain" description="TtsA-like Glycoside hydrolase family 108" evidence="2">
    <location>
        <begin position="13"/>
        <end position="95"/>
    </location>
</feature>
<dbReference type="Pfam" id="PF09374">
    <property type="entry name" value="PG_binding_3"/>
    <property type="match status" value="1"/>
</dbReference>
<dbReference type="InterPro" id="IPR023346">
    <property type="entry name" value="Lysozyme-like_dom_sf"/>
</dbReference>
<sequence>MPEYPEAFKTALKFTLKWEAGVGDPRDLAGTVNYGISQGSYDTYLRNKNLTSKSVLQITQPEVEELYYLQFWKPCLADSMVLPLAVAHFDTAVNFSVKGSLEFLQEAIGGLTVDGNFGAKSKAALEKANNLQTAQRYCQNRIDYRYQRVKANPSQEVFLNGWLRRDQDLLRYVNELGGVTTPKPTPTPTPAPTPTPKPVSQAEILSKIEQAIELLQEAVDLLKKP</sequence>
<keyword evidence="5" id="KW-1185">Reference proteome</keyword>
<dbReference type="Proteomes" id="UP000640725">
    <property type="component" value="Unassembled WGS sequence"/>
</dbReference>
<evidence type="ECO:0000259" key="2">
    <source>
        <dbReference type="Pfam" id="PF05838"/>
    </source>
</evidence>
<reference evidence="4 5" key="1">
    <citation type="submission" date="2020-10" db="EMBL/GenBank/DDBJ databases">
        <authorList>
            <person name="Castelo-Branco R."/>
            <person name="Eusebio N."/>
            <person name="Adriana R."/>
            <person name="Vieira A."/>
            <person name="Brugerolle De Fraissinette N."/>
            <person name="Rezende De Castro R."/>
            <person name="Schneider M.P."/>
            <person name="Vasconcelos V."/>
            <person name="Leao P.N."/>
        </authorList>
    </citation>
    <scope>NUCLEOTIDE SEQUENCE [LARGE SCALE GENOMIC DNA]</scope>
    <source>
        <strain evidence="4 5">LEGE 06226</strain>
    </source>
</reference>
<comment type="caution">
    <text evidence="4">The sequence shown here is derived from an EMBL/GenBank/DDBJ whole genome shotgun (WGS) entry which is preliminary data.</text>
</comment>
<dbReference type="InterPro" id="IPR018537">
    <property type="entry name" value="Peptidoglycan-bd_3"/>
</dbReference>
<dbReference type="RefSeq" id="WP_193869241.1">
    <property type="nucleotide sequence ID" value="NZ_JADEWU010000019.1"/>
</dbReference>
<dbReference type="InterPro" id="IPR008565">
    <property type="entry name" value="TtsA-like_GH18_dom"/>
</dbReference>
<dbReference type="SUPFAM" id="SSF53955">
    <property type="entry name" value="Lysozyme-like"/>
    <property type="match status" value="1"/>
</dbReference>
<feature type="compositionally biased region" description="Pro residues" evidence="1">
    <location>
        <begin position="183"/>
        <end position="197"/>
    </location>
</feature>
<proteinExistence type="predicted"/>
<evidence type="ECO:0000259" key="3">
    <source>
        <dbReference type="Pfam" id="PF09374"/>
    </source>
</evidence>
<evidence type="ECO:0000313" key="4">
    <source>
        <dbReference type="EMBL" id="MBE9143684.1"/>
    </source>
</evidence>
<dbReference type="Gene3D" id="1.20.141.10">
    <property type="entry name" value="Chitosanase, subunit A, domain 1"/>
    <property type="match status" value="1"/>
</dbReference>
<gene>
    <name evidence="4" type="ORF">IQ236_10650</name>
</gene>
<feature type="domain" description="Peptidoglycan binding" evidence="3">
    <location>
        <begin position="102"/>
        <end position="165"/>
    </location>
</feature>
<protein>
    <submittedName>
        <fullName evidence="4">Secretion activating protein</fullName>
    </submittedName>
</protein>
<dbReference type="EMBL" id="JADEWU010000019">
    <property type="protein sequence ID" value="MBE9143684.1"/>
    <property type="molecule type" value="Genomic_DNA"/>
</dbReference>
<feature type="region of interest" description="Disordered" evidence="1">
    <location>
        <begin position="177"/>
        <end position="200"/>
    </location>
</feature>
<evidence type="ECO:0000256" key="1">
    <source>
        <dbReference type="SAM" id="MobiDB-lite"/>
    </source>
</evidence>
<name>A0ABR9UDN7_9CYAN</name>
<dbReference type="Pfam" id="PF05838">
    <property type="entry name" value="Glyco_hydro_108"/>
    <property type="match status" value="1"/>
</dbReference>
<accession>A0ABR9UDN7</accession>